<dbReference type="Proteomes" id="UP000076871">
    <property type="component" value="Unassembled WGS sequence"/>
</dbReference>
<feature type="domain" description="BTB" evidence="1">
    <location>
        <begin position="18"/>
        <end position="89"/>
    </location>
</feature>
<keyword evidence="3" id="KW-1185">Reference proteome</keyword>
<dbReference type="Pfam" id="PF00651">
    <property type="entry name" value="BTB"/>
    <property type="match status" value="1"/>
</dbReference>
<name>A0A165H2U9_9APHY</name>
<dbReference type="InParanoid" id="A0A165H2U9"/>
<dbReference type="SUPFAM" id="SSF54695">
    <property type="entry name" value="POZ domain"/>
    <property type="match status" value="1"/>
</dbReference>
<dbReference type="PROSITE" id="PS50097">
    <property type="entry name" value="BTB"/>
    <property type="match status" value="1"/>
</dbReference>
<evidence type="ECO:0000313" key="2">
    <source>
        <dbReference type="EMBL" id="KZT11168.1"/>
    </source>
</evidence>
<dbReference type="OrthoDB" id="3027208at2759"/>
<dbReference type="EMBL" id="KV427607">
    <property type="protein sequence ID" value="KZT11168.1"/>
    <property type="molecule type" value="Genomic_DNA"/>
</dbReference>
<dbReference type="Gene3D" id="3.30.710.10">
    <property type="entry name" value="Potassium Channel Kv1.1, Chain A"/>
    <property type="match status" value="1"/>
</dbReference>
<proteinExistence type="predicted"/>
<dbReference type="GeneID" id="63823132"/>
<gene>
    <name evidence="2" type="ORF">LAESUDRAFT_691737</name>
</gene>
<dbReference type="AlphaFoldDB" id="A0A165H2U9"/>
<evidence type="ECO:0000259" key="1">
    <source>
        <dbReference type="PROSITE" id="PS50097"/>
    </source>
</evidence>
<accession>A0A165H2U9</accession>
<reference evidence="2 3" key="1">
    <citation type="journal article" date="2016" name="Mol. Biol. Evol.">
        <title>Comparative Genomics of Early-Diverging Mushroom-Forming Fungi Provides Insights into the Origins of Lignocellulose Decay Capabilities.</title>
        <authorList>
            <person name="Nagy L.G."/>
            <person name="Riley R."/>
            <person name="Tritt A."/>
            <person name="Adam C."/>
            <person name="Daum C."/>
            <person name="Floudas D."/>
            <person name="Sun H."/>
            <person name="Yadav J.S."/>
            <person name="Pangilinan J."/>
            <person name="Larsson K.H."/>
            <person name="Matsuura K."/>
            <person name="Barry K."/>
            <person name="Labutti K."/>
            <person name="Kuo R."/>
            <person name="Ohm R.A."/>
            <person name="Bhattacharya S.S."/>
            <person name="Shirouzu T."/>
            <person name="Yoshinaga Y."/>
            <person name="Martin F.M."/>
            <person name="Grigoriev I.V."/>
            <person name="Hibbett D.S."/>
        </authorList>
    </citation>
    <scope>NUCLEOTIDE SEQUENCE [LARGE SCALE GENOMIC DNA]</scope>
    <source>
        <strain evidence="2 3">93-53</strain>
    </source>
</reference>
<dbReference type="SMART" id="SM00225">
    <property type="entry name" value="BTB"/>
    <property type="match status" value="1"/>
</dbReference>
<evidence type="ECO:0000313" key="3">
    <source>
        <dbReference type="Proteomes" id="UP000076871"/>
    </source>
</evidence>
<dbReference type="RefSeq" id="XP_040768908.1">
    <property type="nucleotide sequence ID" value="XM_040906103.1"/>
</dbReference>
<dbReference type="InterPro" id="IPR000210">
    <property type="entry name" value="BTB/POZ_dom"/>
</dbReference>
<organism evidence="2 3">
    <name type="scientific">Laetiporus sulphureus 93-53</name>
    <dbReference type="NCBI Taxonomy" id="1314785"/>
    <lineage>
        <taxon>Eukaryota</taxon>
        <taxon>Fungi</taxon>
        <taxon>Dikarya</taxon>
        <taxon>Basidiomycota</taxon>
        <taxon>Agaricomycotina</taxon>
        <taxon>Agaricomycetes</taxon>
        <taxon>Polyporales</taxon>
        <taxon>Laetiporus</taxon>
    </lineage>
</organism>
<protein>
    <recommendedName>
        <fullName evidence="1">BTB domain-containing protein</fullName>
    </recommendedName>
</protein>
<sequence>MSNAPMSTRSSDFWFDDGNVILEAGNVSFRVHISILCRNSVVFRDLFDIPQGSVSEESDGCPVVRLHDSSADVSALLSTLYDGRKYLHPSHAPLPFSTVASLIRLGHKYQMADVLEGALARLKSCFSNRRSDLHHWTANASPTMTMTNEDAIAALNLARLTQSDTILPLATFGCCLLEEELIVNGVAREDGSRDELSKEDVIRVFKTRQRIHAHDLKSISLYKACSPNCSNESGCARGLSKFREILLDPEDGPLFYCNSFRSFLGRDAPPYLCNDCKEFIDKKDDEREHQSWVELPHITDVNMEVWAL</sequence>
<dbReference type="InterPro" id="IPR011333">
    <property type="entry name" value="SKP1/BTB/POZ_sf"/>
</dbReference>